<comment type="caution">
    <text evidence="5">The sequence shown here is derived from an EMBL/GenBank/DDBJ whole genome shotgun (WGS) entry which is preliminary data.</text>
</comment>
<feature type="transmembrane region" description="Helical" evidence="2">
    <location>
        <begin position="2367"/>
        <end position="2384"/>
    </location>
</feature>
<dbReference type="InterPro" id="IPR051172">
    <property type="entry name" value="Chlamydia_OmcB"/>
</dbReference>
<feature type="domain" description="DUF7507" evidence="4">
    <location>
        <begin position="607"/>
        <end position="707"/>
    </location>
</feature>
<evidence type="ECO:0000313" key="6">
    <source>
        <dbReference type="Proteomes" id="UP000280668"/>
    </source>
</evidence>
<dbReference type="InterPro" id="IPR047589">
    <property type="entry name" value="DUF11_rpt"/>
</dbReference>
<dbReference type="Pfam" id="PF24346">
    <property type="entry name" value="DUF7507"/>
    <property type="match status" value="18"/>
</dbReference>
<feature type="signal peptide" evidence="3">
    <location>
        <begin position="1"/>
        <end position="33"/>
    </location>
</feature>
<feature type="domain" description="DUF7507" evidence="4">
    <location>
        <begin position="2006"/>
        <end position="2105"/>
    </location>
</feature>
<feature type="domain" description="DUF7507" evidence="4">
    <location>
        <begin position="1539"/>
        <end position="1639"/>
    </location>
</feature>
<feature type="compositionally biased region" description="Low complexity" evidence="1">
    <location>
        <begin position="692"/>
        <end position="709"/>
    </location>
</feature>
<name>A0A3N2BEA6_9MICO</name>
<proteinExistence type="predicted"/>
<feature type="domain" description="DUF7507" evidence="4">
    <location>
        <begin position="957"/>
        <end position="1056"/>
    </location>
</feature>
<feature type="region of interest" description="Disordered" evidence="1">
    <location>
        <begin position="690"/>
        <end position="709"/>
    </location>
</feature>
<dbReference type="RefSeq" id="WP_148058921.1">
    <property type="nucleotide sequence ID" value="NZ_RKHK01000001.1"/>
</dbReference>
<dbReference type="EMBL" id="RKHK01000001">
    <property type="protein sequence ID" value="ROR73586.1"/>
    <property type="molecule type" value="Genomic_DNA"/>
</dbReference>
<feature type="region of interest" description="Disordered" evidence="1">
    <location>
        <begin position="2328"/>
        <end position="2362"/>
    </location>
</feature>
<accession>A0A3N2BEA6</accession>
<dbReference type="PANTHER" id="PTHR34819">
    <property type="entry name" value="LARGE CYSTEINE-RICH PERIPLASMIC PROTEIN OMCB"/>
    <property type="match status" value="1"/>
</dbReference>
<dbReference type="InterPro" id="IPR055354">
    <property type="entry name" value="DUF7507"/>
</dbReference>
<feature type="domain" description="DUF7507" evidence="4">
    <location>
        <begin position="1424"/>
        <end position="1522"/>
    </location>
</feature>
<dbReference type="Proteomes" id="UP000280668">
    <property type="component" value="Unassembled WGS sequence"/>
</dbReference>
<evidence type="ECO:0000256" key="2">
    <source>
        <dbReference type="SAM" id="Phobius"/>
    </source>
</evidence>
<keyword evidence="2" id="KW-0812">Transmembrane</keyword>
<feature type="domain" description="DUF7507" evidence="4">
    <location>
        <begin position="1306"/>
        <end position="1406"/>
    </location>
</feature>
<feature type="compositionally biased region" description="Low complexity" evidence="1">
    <location>
        <begin position="344"/>
        <end position="356"/>
    </location>
</feature>
<feature type="region of interest" description="Disordered" evidence="1">
    <location>
        <begin position="1276"/>
        <end position="1295"/>
    </location>
</feature>
<feature type="domain" description="DUF7507" evidence="4">
    <location>
        <begin position="2123"/>
        <end position="2221"/>
    </location>
</feature>
<feature type="region of interest" description="Disordered" evidence="1">
    <location>
        <begin position="1392"/>
        <end position="1412"/>
    </location>
</feature>
<protein>
    <submittedName>
        <fullName evidence="5">Putative repeat protein (TIGR01451 family)</fullName>
    </submittedName>
</protein>
<feature type="domain" description="DUF7507" evidence="4">
    <location>
        <begin position="1890"/>
        <end position="1987"/>
    </location>
</feature>
<evidence type="ECO:0000256" key="3">
    <source>
        <dbReference type="SAM" id="SignalP"/>
    </source>
</evidence>
<keyword evidence="2" id="KW-1133">Transmembrane helix</keyword>
<feature type="domain" description="DUF7507" evidence="4">
    <location>
        <begin position="373"/>
        <end position="474"/>
    </location>
</feature>
<organism evidence="5 6">
    <name type="scientific">Bogoriella caseilytica</name>
    <dbReference type="NCBI Taxonomy" id="56055"/>
    <lineage>
        <taxon>Bacteria</taxon>
        <taxon>Bacillati</taxon>
        <taxon>Actinomycetota</taxon>
        <taxon>Actinomycetes</taxon>
        <taxon>Micrococcales</taxon>
        <taxon>Bogoriellaceae</taxon>
        <taxon>Bogoriella</taxon>
    </lineage>
</organism>
<dbReference type="PANTHER" id="PTHR34819:SF3">
    <property type="entry name" value="CELL SURFACE PROTEIN"/>
    <property type="match status" value="1"/>
</dbReference>
<feature type="domain" description="DUF7507" evidence="4">
    <location>
        <begin position="258"/>
        <end position="356"/>
    </location>
</feature>
<dbReference type="NCBIfam" id="TIGR01451">
    <property type="entry name" value="B_ant_repeat"/>
    <property type="match status" value="1"/>
</dbReference>
<dbReference type="InterPro" id="IPR013783">
    <property type="entry name" value="Ig-like_fold"/>
</dbReference>
<feature type="domain" description="DUF7507" evidence="4">
    <location>
        <begin position="2239"/>
        <end position="2342"/>
    </location>
</feature>
<feature type="domain" description="DUF7507" evidence="4">
    <location>
        <begin position="1658"/>
        <end position="1755"/>
    </location>
</feature>
<reference evidence="5 6" key="1">
    <citation type="submission" date="2018-11" db="EMBL/GenBank/DDBJ databases">
        <title>Sequencing the genomes of 1000 actinobacteria strains.</title>
        <authorList>
            <person name="Klenk H.-P."/>
        </authorList>
    </citation>
    <scope>NUCLEOTIDE SEQUENCE [LARGE SCALE GENOMIC DNA]</scope>
    <source>
        <strain evidence="5 6">DSM 11294</strain>
    </source>
</reference>
<keyword evidence="3" id="KW-0732">Signal</keyword>
<dbReference type="Gene3D" id="2.60.40.10">
    <property type="entry name" value="Immunoglobulins"/>
    <property type="match status" value="14"/>
</dbReference>
<feature type="region of interest" description="Disordered" evidence="1">
    <location>
        <begin position="602"/>
        <end position="621"/>
    </location>
</feature>
<dbReference type="GO" id="GO:0005975">
    <property type="term" value="P:carbohydrate metabolic process"/>
    <property type="evidence" value="ECO:0007669"/>
    <property type="project" value="UniProtKB-ARBA"/>
</dbReference>
<feature type="domain" description="DUF7507" evidence="4">
    <location>
        <begin position="1189"/>
        <end position="1288"/>
    </location>
</feature>
<evidence type="ECO:0000256" key="1">
    <source>
        <dbReference type="SAM" id="MobiDB-lite"/>
    </source>
</evidence>
<evidence type="ECO:0000313" key="5">
    <source>
        <dbReference type="EMBL" id="ROR73586.1"/>
    </source>
</evidence>
<feature type="domain" description="DUF7507" evidence="4">
    <location>
        <begin position="841"/>
        <end position="940"/>
    </location>
</feature>
<feature type="domain" description="DUF7507" evidence="4">
    <location>
        <begin position="491"/>
        <end position="590"/>
    </location>
</feature>
<feature type="domain" description="DUF7507" evidence="4">
    <location>
        <begin position="1774"/>
        <end position="1871"/>
    </location>
</feature>
<feature type="region of interest" description="Disordered" evidence="1">
    <location>
        <begin position="344"/>
        <end position="369"/>
    </location>
</feature>
<keyword evidence="2" id="KW-0472">Membrane</keyword>
<dbReference type="OrthoDB" id="3584537at2"/>
<sequence>MTAALESRTLPTITRTVAALLATLLVGVSFVMAAPAAQAARISPVVPEGSGYTQTFTQPNVDPVVATYSFSGATVASGTQQHPDRGSSVDNYSEPIPAGTDVAWLLTSADCPAPGGDFDCPGRGTVTITFDRPVDNPTVHIAGLGAGQANAAFHAVGTLTSAPAGATMSVVGDATNLEVVNGGTTFQAGTMRASPSCSTINTGYDGLAGCGSLQVAGTGITELTFDIALRGNNSGAATTVSSDEGWSMIVTLEDEPDPSLTVLKSADVEEITAAGQEITYSFEVTNTGNVALSDVAPVEGDFSGSGELGEISPESVTLAPGESAVFNATYEATQEDIDAGGITNTATATGTPPGDAELPPVPPSEVTVPAASEPGLSVLKSASPSDPDAYVAGQVIVYSFEVTNTGNVTITDVAPEEADFTGTGELGEITPESVALAPGEEATFTASYVVTQADIDAGGVTNTATATGTPPGGVELPPVPPSEVTVPAEAEPALSVVKSAEPEEVSEAEQEILYSFVVTNTGNVTITDAAPVEGDFSGSGELGEITPESVTLAPGEEATFTASYVVTQADIDAGGITNTATATGTPPGDAELPPVPPSEVTVPAASEPGLSVVKSGSPSDPDSYVVGQEIVYSFEVTNTGNVTITDAAPVEGDFSGSGELGEITPESAILAPGESATFTAEYTLTQDDINEGGVTNTATATGTPPGDVELPPVPPSEVEIPVASDPSLSVVKSADLEEVTEAEQEIVYSFVVTNTGNVTITDAAPVEGDFSGSGELGEITPESVALAPGEEATFTASYVVTQADIDAGGVTNTATATGTPPGGVELPPVPPSEVTVPAEAEPALSVVKSAEPEEVSEAEQEILYSFVVTNTGNVTITDAAPVEGDFSGSGELGEITPESVALAPGEEATFTASYVVTQADIDAGGVTNTATATGTPPGGVELPPVPPSEVTVPAEAEPALSVVKSAEPEEVSEAEQEILYSFVVTNTGNVTITDAAPVEGDFSGSGELGEITPESVTLAPGEEATFTASYVVTQADIDAGGITNTATATGTPPGGVELPPVPPSEVTVPAEADPSLTVVKSAEPEEVTEAEQEILYSFVVTNTGNVTITDAAPVEGDFSGTGELGEITPESVTLAPGEEATFTASYVVTQADIDAGGITNTATATGAPPGGVELPPVPPSEVTVPAASEPGLSVVKSAEPEEVSEAEQEIVYSFVVTNTGNVTITDAAPVEGEFSGSGELGEITPESVTLAPGEEATFSASYVVTQADIDAGGITNTATATGTPPGGVELPPVPPSEVTVPAEPDPGLTVVKSSTPSDPDSYVVGQEILYSFVVTNTGNVTITDAAPVEGDFSGTGDLGEITPESVILAPGESATFTAEYTLTQADVDAGNVTNTASATGTPPGDAELPPVPPSENELPILGDPSLTVVKSADLEEVTEAEQEIVYSFVVTNTGNVTVTDAAPVEGEFSGTGELGEITPESVTLIPGEEATFTASYVVTQADIDAGGITNTATATGTPPGDAELPPVPPSEVTVPAVLEPGLGVVKSSTPSDPDSYLAGQEVVYSFVVTNTGNTTLTDVAPVEGEFSGSGELGEIAPESVTLAPGESATFTAEYTLTQADVDAGGVTNTATATGTPPGDVELPPVPPSENEFPVVSDPSLTVVKSAEPEEVSEAGDEIVYSFVVTNAGNVTITDVAPVEGDFTGTGELGEITPESVTLIPGESATFTADYTLTQADIDAGGITNTATATGTPPGDVELPPVPPSEVTVPAESDPSLTVVKSAEPEEVSEAGDEIVYSFVVTNTGNVTITDAAPVEGDFTGTGELGEITPESVTLIPGESATFTADYTLTQADIDAGGITNTATATGTPPGDVELPPVPPSEVTVPAESDPSLSVVKSAEPEEVSEAGDEIVYSFVVTNTGNVTITDAAPVEGEFTGSGELGAITPESVSLAPGESATFTAEYTLTQADIDAGGITNTATATGTPPGDVELPPVPPSEVTVPAEADPGLSVVKSASPSDPDSYVVGQEIVYSFVVTNTGNVTITDAAPVEGEFTGTGELGEITPESVTLIPGESATFTAEYTLTQADVDAGGVTNTATATGTPPGDVELPPVPPSENELPVLPEPGLMVIKTADVHEVASAGQEILYSFVVTNTGNVTITDAAPVEGEFTGTGELGEITPESVTLIPGESATFTAEYTLTQADIDAGGVTNTATATGTPPGDVELPPVPPSEYEVPALHEPDLTVVKTADLDEVTASGEEIVYSFVVSNTGNVTLTDVAPVEGEFSGTGELGEIVPVSVTLAPGESATFTAEYTVTTADLTAATLVNTATATGTPPRGGPMVSDPSSTSTAVSPPDDKKLPSTGVQPFGLIGLAAAFLLTGAIVVRGTGQRRRS</sequence>
<gene>
    <name evidence="5" type="ORF">EDD31_1973</name>
</gene>
<feature type="domain" description="DUF7507" evidence="4">
    <location>
        <begin position="726"/>
        <end position="824"/>
    </location>
</feature>
<keyword evidence="6" id="KW-1185">Reference proteome</keyword>
<feature type="chain" id="PRO_5039239428" evidence="3">
    <location>
        <begin position="34"/>
        <end position="2393"/>
    </location>
</feature>
<feature type="domain" description="DUF7507" evidence="4">
    <location>
        <begin position="1074"/>
        <end position="1172"/>
    </location>
</feature>
<evidence type="ECO:0000259" key="4">
    <source>
        <dbReference type="Pfam" id="PF24346"/>
    </source>
</evidence>